<gene>
    <name evidence="1" type="ORF">TELCIR_23518</name>
</gene>
<dbReference type="EMBL" id="KZ388995">
    <property type="protein sequence ID" value="PIO55099.1"/>
    <property type="molecule type" value="Genomic_DNA"/>
</dbReference>
<proteinExistence type="predicted"/>
<keyword evidence="2" id="KW-1185">Reference proteome</keyword>
<dbReference type="AlphaFoldDB" id="A0A2G9TAV7"/>
<sequence>MVRVTEGKPVFLESGDSMDLYLKKQGYGSTTGLPYPLDGLSRSPNASTIQMSEFSKEKVSKDSLLVANVWLYQLP</sequence>
<protein>
    <submittedName>
        <fullName evidence="1">Uncharacterized protein</fullName>
    </submittedName>
</protein>
<organism evidence="1 2">
    <name type="scientific">Teladorsagia circumcincta</name>
    <name type="common">Brown stomach worm</name>
    <name type="synonym">Ostertagia circumcincta</name>
    <dbReference type="NCBI Taxonomy" id="45464"/>
    <lineage>
        <taxon>Eukaryota</taxon>
        <taxon>Metazoa</taxon>
        <taxon>Ecdysozoa</taxon>
        <taxon>Nematoda</taxon>
        <taxon>Chromadorea</taxon>
        <taxon>Rhabditida</taxon>
        <taxon>Rhabditina</taxon>
        <taxon>Rhabditomorpha</taxon>
        <taxon>Strongyloidea</taxon>
        <taxon>Trichostrongylidae</taxon>
        <taxon>Teladorsagia</taxon>
    </lineage>
</organism>
<evidence type="ECO:0000313" key="2">
    <source>
        <dbReference type="Proteomes" id="UP000230423"/>
    </source>
</evidence>
<accession>A0A2G9TAV7</accession>
<dbReference type="OrthoDB" id="1738954at2759"/>
<name>A0A2G9TAV7_TELCI</name>
<reference evidence="1 2" key="1">
    <citation type="submission" date="2015-09" db="EMBL/GenBank/DDBJ databases">
        <title>Draft genome of the parasitic nematode Teladorsagia circumcincta isolate WARC Sus (inbred).</title>
        <authorList>
            <person name="Mitreva M."/>
        </authorList>
    </citation>
    <scope>NUCLEOTIDE SEQUENCE [LARGE SCALE GENOMIC DNA]</scope>
    <source>
        <strain evidence="1 2">S</strain>
    </source>
</reference>
<evidence type="ECO:0000313" key="1">
    <source>
        <dbReference type="EMBL" id="PIO55099.1"/>
    </source>
</evidence>
<dbReference type="Proteomes" id="UP000230423">
    <property type="component" value="Unassembled WGS sequence"/>
</dbReference>